<name>B4D1B6_9BACT</name>
<dbReference type="AlphaFoldDB" id="B4D1B6"/>
<dbReference type="Pfam" id="PF02321">
    <property type="entry name" value="OEP"/>
    <property type="match status" value="2"/>
</dbReference>
<evidence type="ECO:0000313" key="2">
    <source>
        <dbReference type="EMBL" id="EDY19528.1"/>
    </source>
</evidence>
<dbReference type="PANTHER" id="PTHR30203">
    <property type="entry name" value="OUTER MEMBRANE CATION EFFLUX PROTEIN"/>
    <property type="match status" value="1"/>
</dbReference>
<dbReference type="Proteomes" id="UP000005824">
    <property type="component" value="Unassembled WGS sequence"/>
</dbReference>
<comment type="similarity">
    <text evidence="1">Belongs to the outer membrane factor (OMF) (TC 1.B.17) family.</text>
</comment>
<protein>
    <submittedName>
        <fullName evidence="2">Outer membrane efflux protein</fullName>
    </submittedName>
</protein>
<dbReference type="InterPro" id="IPR010131">
    <property type="entry name" value="MdtP/NodT-like"/>
</dbReference>
<proteinExistence type="inferred from homology"/>
<dbReference type="Gene3D" id="1.20.1600.10">
    <property type="entry name" value="Outer membrane efflux proteins (OEP)"/>
    <property type="match status" value="1"/>
</dbReference>
<dbReference type="RefSeq" id="WP_006980029.1">
    <property type="nucleotide sequence ID" value="NZ_ABVL01000007.1"/>
</dbReference>
<evidence type="ECO:0000313" key="3">
    <source>
        <dbReference type="Proteomes" id="UP000005824"/>
    </source>
</evidence>
<evidence type="ECO:0000256" key="1">
    <source>
        <dbReference type="ARBA" id="ARBA00007613"/>
    </source>
</evidence>
<sequence length="439" mass="48696" precursor="true">MKPLPLFLCSLSILNFLRAEPPKSSGEDDAVSAPSLAAITQAAVADNPSIKEARAKWEAMKQRVPQAAAWDDPKVSANTRVGRFVDISRNGFTDQMLSVEQMIPISGKNRSRERIAAAEALGALEDVRRKELDVIVRVRAAWFHLVRDYALLELNRSDESLLSQTVEVARARLAVGQQGQADVLTAQNEMNRLEEARHDLLRTLSEDTTQLQVLMNRDPFAPLSRPATEAAPAYAHFSDGELRAALLRNRPELRSAEAGITAAKARLELARRDWIPDPTLSLEAQRYNGASQVVSELDAAVSFSVPWLNGRKYRAEESEARKGVEAAQQKLESSRAEALGMLRDQLQKIETLHHHIELFRDRLIPTAHETVQTNRTNYENGRIGFLELVLSERNLRELEGMLQQHVSDYHVAVAELEAVVGVDPGPLSSHHEAGKGGAK</sequence>
<dbReference type="PANTHER" id="PTHR30203:SF24">
    <property type="entry name" value="BLR4935 PROTEIN"/>
    <property type="match status" value="1"/>
</dbReference>
<dbReference type="EMBL" id="ABVL01000007">
    <property type="protein sequence ID" value="EDY19528.1"/>
    <property type="molecule type" value="Genomic_DNA"/>
</dbReference>
<dbReference type="SUPFAM" id="SSF56954">
    <property type="entry name" value="Outer membrane efflux proteins (OEP)"/>
    <property type="match status" value="1"/>
</dbReference>
<reference evidence="2 3" key="1">
    <citation type="journal article" date="2011" name="J. Bacteriol.">
        <title>Genome sequence of Chthoniobacter flavus Ellin428, an aerobic heterotrophic soil bacterium.</title>
        <authorList>
            <person name="Kant R."/>
            <person name="van Passel M.W."/>
            <person name="Palva A."/>
            <person name="Lucas S."/>
            <person name="Lapidus A."/>
            <person name="Glavina Del Rio T."/>
            <person name="Dalin E."/>
            <person name="Tice H."/>
            <person name="Bruce D."/>
            <person name="Goodwin L."/>
            <person name="Pitluck S."/>
            <person name="Larimer F.W."/>
            <person name="Land M.L."/>
            <person name="Hauser L."/>
            <person name="Sangwan P."/>
            <person name="de Vos W.M."/>
            <person name="Janssen P.H."/>
            <person name="Smidt H."/>
        </authorList>
    </citation>
    <scope>NUCLEOTIDE SEQUENCE [LARGE SCALE GENOMIC DNA]</scope>
    <source>
        <strain evidence="2 3">Ellin428</strain>
    </source>
</reference>
<keyword evidence="3" id="KW-1185">Reference proteome</keyword>
<dbReference type="InParanoid" id="B4D1B6"/>
<dbReference type="InterPro" id="IPR003423">
    <property type="entry name" value="OMP_efflux"/>
</dbReference>
<dbReference type="STRING" id="497964.CfE428DRAFT_2704"/>
<dbReference type="GO" id="GO:0015562">
    <property type="term" value="F:efflux transmembrane transporter activity"/>
    <property type="evidence" value="ECO:0007669"/>
    <property type="project" value="InterPro"/>
</dbReference>
<gene>
    <name evidence="2" type="ORF">CfE428DRAFT_2704</name>
</gene>
<comment type="caution">
    <text evidence="2">The sequence shown here is derived from an EMBL/GenBank/DDBJ whole genome shotgun (WGS) entry which is preliminary data.</text>
</comment>
<dbReference type="eggNOG" id="COG1538">
    <property type="taxonomic scope" value="Bacteria"/>
</dbReference>
<organism evidence="2 3">
    <name type="scientific">Chthoniobacter flavus Ellin428</name>
    <dbReference type="NCBI Taxonomy" id="497964"/>
    <lineage>
        <taxon>Bacteria</taxon>
        <taxon>Pseudomonadati</taxon>
        <taxon>Verrucomicrobiota</taxon>
        <taxon>Spartobacteria</taxon>
        <taxon>Chthoniobacterales</taxon>
        <taxon>Chthoniobacteraceae</taxon>
        <taxon>Chthoniobacter</taxon>
    </lineage>
</organism>
<accession>B4D1B6</accession>